<dbReference type="RefSeq" id="WP_345740770.1">
    <property type="nucleotide sequence ID" value="NZ_CP095550.1"/>
</dbReference>
<dbReference type="Pfam" id="PF08671">
    <property type="entry name" value="SinI"/>
    <property type="match status" value="1"/>
</dbReference>
<keyword evidence="3" id="KW-1185">Reference proteome</keyword>
<sequence>MNNETIHNLIKDRQLDHEWVELILEALETGISVEEIREFFIKTGNPAV</sequence>
<gene>
    <name evidence="2" type="ORF">ACFSKK_10150</name>
</gene>
<dbReference type="Proteomes" id="UP001597318">
    <property type="component" value="Unassembled WGS sequence"/>
</dbReference>
<evidence type="ECO:0000313" key="2">
    <source>
        <dbReference type="EMBL" id="MFD2214041.1"/>
    </source>
</evidence>
<comment type="caution">
    <text evidence="2">The sequence shown here is derived from an EMBL/GenBank/DDBJ whole genome shotgun (WGS) entry which is preliminary data.</text>
</comment>
<accession>A0ABW5BZ12</accession>
<dbReference type="InterPro" id="IPR036281">
    <property type="entry name" value="SinR/SinI_dimer_dom_sf"/>
</dbReference>
<dbReference type="PROSITE" id="PS51500">
    <property type="entry name" value="SIN"/>
    <property type="match status" value="1"/>
</dbReference>
<proteinExistence type="predicted"/>
<reference evidence="3" key="1">
    <citation type="journal article" date="2019" name="Int. J. Syst. Evol. Microbiol.">
        <title>The Global Catalogue of Microorganisms (GCM) 10K type strain sequencing project: providing services to taxonomists for standard genome sequencing and annotation.</title>
        <authorList>
            <consortium name="The Broad Institute Genomics Platform"/>
            <consortium name="The Broad Institute Genome Sequencing Center for Infectious Disease"/>
            <person name="Wu L."/>
            <person name="Ma J."/>
        </authorList>
    </citation>
    <scope>NUCLEOTIDE SEQUENCE [LARGE SCALE GENOMIC DNA]</scope>
    <source>
        <strain evidence="3">CGMCC 1.15474</strain>
    </source>
</reference>
<dbReference type="SUPFAM" id="SSF47406">
    <property type="entry name" value="SinR repressor dimerisation domain-like"/>
    <property type="match status" value="1"/>
</dbReference>
<protein>
    <submittedName>
        <fullName evidence="2">Anti-repressor SinI family protein</fullName>
    </submittedName>
</protein>
<organism evidence="2 3">
    <name type="scientific">Metabacillus endolithicus</name>
    <dbReference type="NCBI Taxonomy" id="1535204"/>
    <lineage>
        <taxon>Bacteria</taxon>
        <taxon>Bacillati</taxon>
        <taxon>Bacillota</taxon>
        <taxon>Bacilli</taxon>
        <taxon>Bacillales</taxon>
        <taxon>Bacillaceae</taxon>
        <taxon>Metabacillus</taxon>
    </lineage>
</organism>
<feature type="domain" description="Sin" evidence="1">
    <location>
        <begin position="6"/>
        <end position="44"/>
    </location>
</feature>
<evidence type="ECO:0000313" key="3">
    <source>
        <dbReference type="Proteomes" id="UP001597318"/>
    </source>
</evidence>
<evidence type="ECO:0000259" key="1">
    <source>
        <dbReference type="PROSITE" id="PS51500"/>
    </source>
</evidence>
<name>A0ABW5BZ12_9BACI</name>
<dbReference type="EMBL" id="JBHUIK010000002">
    <property type="protein sequence ID" value="MFD2214041.1"/>
    <property type="molecule type" value="Genomic_DNA"/>
</dbReference>
<dbReference type="InterPro" id="IPR010981">
    <property type="entry name" value="SinR/SinI_dimer_dom"/>
</dbReference>